<comment type="caution">
    <text evidence="3">The sequence shown here is derived from an EMBL/GenBank/DDBJ whole genome shotgun (WGS) entry which is preliminary data.</text>
</comment>
<dbReference type="InterPro" id="IPR051203">
    <property type="entry name" value="Polysaccharide_Synthase-Rel"/>
</dbReference>
<reference evidence="3 4" key="1">
    <citation type="submission" date="2020-07" db="EMBL/GenBank/DDBJ databases">
        <title>Draft whole-genome sequence of Heliobacterium chlorum DSM 3682, type strain.</title>
        <authorList>
            <person name="Kyndt J.A."/>
            <person name="Meyer T.E."/>
            <person name="Imhoff J.F."/>
        </authorList>
    </citation>
    <scope>NUCLEOTIDE SEQUENCE [LARGE SCALE GENOMIC DNA]</scope>
    <source>
        <strain evidence="3 4">DSM 3682</strain>
    </source>
</reference>
<evidence type="ECO:0000313" key="3">
    <source>
        <dbReference type="EMBL" id="MBC9785844.1"/>
    </source>
</evidence>
<gene>
    <name evidence="3" type="ORF">H1S01_15265</name>
</gene>
<evidence type="ECO:0000259" key="2">
    <source>
        <dbReference type="Pfam" id="PF02719"/>
    </source>
</evidence>
<keyword evidence="4" id="KW-1185">Reference proteome</keyword>
<dbReference type="SUPFAM" id="SSF51735">
    <property type="entry name" value="NAD(P)-binding Rossmann-fold domains"/>
    <property type="match status" value="2"/>
</dbReference>
<comment type="similarity">
    <text evidence="1">Belongs to the polysaccharide synthase family.</text>
</comment>
<dbReference type="Pfam" id="PF13727">
    <property type="entry name" value="CoA_binding_3"/>
    <property type="match status" value="1"/>
</dbReference>
<dbReference type="Gene3D" id="3.40.50.720">
    <property type="entry name" value="NAD(P)-binding Rossmann-like Domain"/>
    <property type="match status" value="2"/>
</dbReference>
<dbReference type="PANTHER" id="PTHR43318:SF1">
    <property type="entry name" value="POLYSACCHARIDE BIOSYNTHESIS PROTEIN EPSC-RELATED"/>
    <property type="match status" value="1"/>
</dbReference>
<evidence type="ECO:0000256" key="1">
    <source>
        <dbReference type="ARBA" id="ARBA00007430"/>
    </source>
</evidence>
<proteinExistence type="inferred from homology"/>
<dbReference type="PANTHER" id="PTHR43318">
    <property type="entry name" value="UDP-N-ACETYLGLUCOSAMINE 4,6-DEHYDRATASE"/>
    <property type="match status" value="1"/>
</dbReference>
<dbReference type="InterPro" id="IPR003869">
    <property type="entry name" value="Polysac_CapD-like"/>
</dbReference>
<dbReference type="CDD" id="cd05237">
    <property type="entry name" value="UDP_invert_4-6DH_SDR_e"/>
    <property type="match status" value="1"/>
</dbReference>
<sequence length="537" mass="59750">MDFLFPSITIPHSIFILSGFFAFLGVSSSRVLWRLYCEWKLGKEINGSEKKRAALIVGAGDAGVIVAKELTRSPSALHPIGFIDDDPEKWNKTIQGLPVLGKTSDIASIAQKKQIKVIVIAMPSVSGATVRRIMDECKKTSAKVQIMPSLYELISGKVTPNKLRDVDVEDLLRREPVKIELGEVTPYLYNKIVMVTGAGGSIGSELCRQIARVGPKALILIGQGENSIYCIEQELKADYGHLNFSTTIIDIKNRYVMEEIFRTYQPQVLFHTAAHKHVPLMECQPEEAVKNNAWGTKILAEQAGLWGVEKFVLISTDKAVNPTSVMGASKRFAELIVQHYAKHYKKTSFATVRFGNVLGSRGSVIPIFKKQIAQGGPVTVTHPDMVRFFMTIPEAVTLVLNAGALSRGGEIFVLDMGTPVKILDLATELIQLSGLEPGKDIEIQFSGIRPGEKLYEELNHSGETMEPTSHERIMKIAKEIEVHSTSVLPIQQMLRMTDEDLFRLNREDAVRWLEQVNPGYHWEGKESSKIRKAISQK</sequence>
<organism evidence="3 4">
    <name type="scientific">Heliobacterium chlorum</name>
    <dbReference type="NCBI Taxonomy" id="2698"/>
    <lineage>
        <taxon>Bacteria</taxon>
        <taxon>Bacillati</taxon>
        <taxon>Bacillota</taxon>
        <taxon>Clostridia</taxon>
        <taxon>Eubacteriales</taxon>
        <taxon>Heliobacteriaceae</taxon>
        <taxon>Heliobacterium</taxon>
    </lineage>
</organism>
<feature type="domain" description="Polysaccharide biosynthesis protein CapD-like" evidence="2">
    <location>
        <begin position="193"/>
        <end position="476"/>
    </location>
</feature>
<evidence type="ECO:0000313" key="4">
    <source>
        <dbReference type="Proteomes" id="UP000617402"/>
    </source>
</evidence>
<protein>
    <submittedName>
        <fullName evidence="3">Polysaccharide biosynthesis protein</fullName>
    </submittedName>
</protein>
<name>A0ABR7T7M1_HELCL</name>
<dbReference type="InterPro" id="IPR036291">
    <property type="entry name" value="NAD(P)-bd_dom_sf"/>
</dbReference>
<accession>A0ABR7T7M1</accession>
<dbReference type="Proteomes" id="UP000617402">
    <property type="component" value="Unassembled WGS sequence"/>
</dbReference>
<dbReference type="RefSeq" id="WP_188041275.1">
    <property type="nucleotide sequence ID" value="NZ_JACVHF010000019.1"/>
</dbReference>
<dbReference type="EMBL" id="JACVHF010000019">
    <property type="protein sequence ID" value="MBC9785844.1"/>
    <property type="molecule type" value="Genomic_DNA"/>
</dbReference>
<dbReference type="Pfam" id="PF02719">
    <property type="entry name" value="Polysacc_synt_2"/>
    <property type="match status" value="1"/>
</dbReference>